<reference evidence="2 3" key="1">
    <citation type="submission" date="2017-09" db="EMBL/GenBank/DDBJ databases">
        <title>Sphingomonas ginsenosidimutans KACC 14949, whole genome shotgun sequence.</title>
        <authorList>
            <person name="Feng G."/>
            <person name="Zhu H."/>
        </authorList>
    </citation>
    <scope>NUCLEOTIDE SEQUENCE [LARGE SCALE GENOMIC DNA]</scope>
    <source>
        <strain evidence="2 3">KACC 14949</strain>
    </source>
</reference>
<dbReference type="InterPro" id="IPR000719">
    <property type="entry name" value="Prot_kinase_dom"/>
</dbReference>
<proteinExistence type="predicted"/>
<dbReference type="GO" id="GO:0004672">
    <property type="term" value="F:protein kinase activity"/>
    <property type="evidence" value="ECO:0007669"/>
    <property type="project" value="InterPro"/>
</dbReference>
<comment type="caution">
    <text evidence="2">The sequence shown here is derived from an EMBL/GenBank/DDBJ whole genome shotgun (WGS) entry which is preliminary data.</text>
</comment>
<accession>A0A2A4HSK5</accession>
<keyword evidence="3" id="KW-1185">Reference proteome</keyword>
<name>A0A2A4HSK5_9SPHN</name>
<dbReference type="Gene3D" id="1.10.510.10">
    <property type="entry name" value="Transferase(Phosphotransferase) domain 1"/>
    <property type="match status" value="1"/>
</dbReference>
<sequence length="654" mass="71528">MTALYIRGRPVRLGERVGRGGEGEVFVLADRPDQAVKLYSSPDDRRREKIEAMVAAGLSARSDLVAFPLAVVQGPGGAFAGFAMRLVRGHKPLFELYAPGARKVAFPDVDYRFLVRSAANVAVAVAKVHEAGAVVGDINHSGILVSDKATAALIDADSFQFGERHLCRVGVPEYTPPELQSRRLDGIVRTPEHDAFGLAVVIFQLLFMGRHPFVGRYRGSGDMPIERAIAEHRFAYSAKGRSDMSPPPGAARLQDFPDEIRAMFEAAFGGNASARPRAPQWADALRRLEGSLSRCSTNDIHYFPSAAGGCPWCRMERESGIVLFVAPLPKGATRSDPGAAGFDLAGVWKSIQAVRLPALDGLSPPVTQTALQPSSEVAAFAGAVRTRRRSGLAVLLVAAALLGWSGDLWLLCLPLAWWGYHLTWQGGSDLRRFTERHGRARSAYDAAIVDWRKRVGIEEVIARRRTLENAKTTYDGLPSEEKRRLAELTTKRRENQLRRHMESFPLRRAKIRGIGAGKLATLASYGIDTAAQVRRDRVLAIPGFGPVNSQELLAWRASVESRFVYNPSPTQQDRQDEDRVRREIANEASRLRGELSAGAADLRAAGAVVERRMAASDSMVDRAYHDLEQARIDLEALGAAAPMIAPSPSPLRRL</sequence>
<feature type="domain" description="Protein kinase" evidence="1">
    <location>
        <begin position="11"/>
        <end position="288"/>
    </location>
</feature>
<dbReference type="EMBL" id="NWVD01000020">
    <property type="protein sequence ID" value="PCG07506.1"/>
    <property type="molecule type" value="Genomic_DNA"/>
</dbReference>
<dbReference type="InterPro" id="IPR011009">
    <property type="entry name" value="Kinase-like_dom_sf"/>
</dbReference>
<evidence type="ECO:0000313" key="2">
    <source>
        <dbReference type="EMBL" id="PCG07506.1"/>
    </source>
</evidence>
<dbReference type="Proteomes" id="UP000218784">
    <property type="component" value="Unassembled WGS sequence"/>
</dbReference>
<dbReference type="RefSeq" id="WP_096614241.1">
    <property type="nucleotide sequence ID" value="NZ_NWVD01000020.1"/>
</dbReference>
<dbReference type="PROSITE" id="PS50011">
    <property type="entry name" value="PROTEIN_KINASE_DOM"/>
    <property type="match status" value="1"/>
</dbReference>
<protein>
    <recommendedName>
        <fullName evidence="1">Protein kinase domain-containing protein</fullName>
    </recommendedName>
</protein>
<evidence type="ECO:0000259" key="1">
    <source>
        <dbReference type="PROSITE" id="PS50011"/>
    </source>
</evidence>
<evidence type="ECO:0000313" key="3">
    <source>
        <dbReference type="Proteomes" id="UP000218784"/>
    </source>
</evidence>
<dbReference type="AlphaFoldDB" id="A0A2A4HSK5"/>
<organism evidence="2 3">
    <name type="scientific">Sphingomonas ginsenosidimutans</name>
    <dbReference type="NCBI Taxonomy" id="862134"/>
    <lineage>
        <taxon>Bacteria</taxon>
        <taxon>Pseudomonadati</taxon>
        <taxon>Pseudomonadota</taxon>
        <taxon>Alphaproteobacteria</taxon>
        <taxon>Sphingomonadales</taxon>
        <taxon>Sphingomonadaceae</taxon>
        <taxon>Sphingomonas</taxon>
    </lineage>
</organism>
<dbReference type="GO" id="GO:0005524">
    <property type="term" value="F:ATP binding"/>
    <property type="evidence" value="ECO:0007669"/>
    <property type="project" value="InterPro"/>
</dbReference>
<gene>
    <name evidence="2" type="ORF">COA17_18020</name>
</gene>
<dbReference type="SUPFAM" id="SSF56112">
    <property type="entry name" value="Protein kinase-like (PK-like)"/>
    <property type="match status" value="1"/>
</dbReference>